<protein>
    <submittedName>
        <fullName evidence="3">Cell division protein FtsB</fullName>
    </submittedName>
</protein>
<evidence type="ECO:0000313" key="3">
    <source>
        <dbReference type="EMBL" id="TCP38257.1"/>
    </source>
</evidence>
<keyword evidence="1" id="KW-0175">Coiled coil</keyword>
<keyword evidence="4" id="KW-1185">Reference proteome</keyword>
<keyword evidence="2" id="KW-0472">Membrane</keyword>
<comment type="caution">
    <text evidence="3">The sequence shown here is derived from an EMBL/GenBank/DDBJ whole genome shotgun (WGS) entry which is preliminary data.</text>
</comment>
<accession>A0A4R2PRA7</accession>
<feature type="coiled-coil region" evidence="1">
    <location>
        <begin position="40"/>
        <end position="67"/>
    </location>
</feature>
<keyword evidence="3" id="KW-0132">Cell division</keyword>
<keyword evidence="3" id="KW-0131">Cell cycle</keyword>
<dbReference type="GO" id="GO:0051301">
    <property type="term" value="P:cell division"/>
    <property type="evidence" value="ECO:0007669"/>
    <property type="project" value="UniProtKB-KW"/>
</dbReference>
<evidence type="ECO:0000313" key="4">
    <source>
        <dbReference type="Proteomes" id="UP000295399"/>
    </source>
</evidence>
<organism evidence="3 4">
    <name type="scientific">Rhodothalassium salexigens DSM 2132</name>
    <dbReference type="NCBI Taxonomy" id="1188247"/>
    <lineage>
        <taxon>Bacteria</taxon>
        <taxon>Pseudomonadati</taxon>
        <taxon>Pseudomonadota</taxon>
        <taxon>Alphaproteobacteria</taxon>
        <taxon>Rhodothalassiales</taxon>
        <taxon>Rhodothalassiaceae</taxon>
        <taxon>Rhodothalassium</taxon>
    </lineage>
</organism>
<dbReference type="Pfam" id="PF04977">
    <property type="entry name" value="DivIC"/>
    <property type="match status" value="1"/>
</dbReference>
<gene>
    <name evidence="3" type="ORF">EV659_101155</name>
</gene>
<dbReference type="OrthoDB" id="9815600at2"/>
<keyword evidence="2" id="KW-0812">Transmembrane</keyword>
<dbReference type="InParanoid" id="A0A4R2PRA7"/>
<dbReference type="InterPro" id="IPR007060">
    <property type="entry name" value="FtsL/DivIC"/>
</dbReference>
<dbReference type="Proteomes" id="UP000295399">
    <property type="component" value="Unassembled WGS sequence"/>
</dbReference>
<dbReference type="AlphaFoldDB" id="A0A4R2PRA7"/>
<evidence type="ECO:0000256" key="2">
    <source>
        <dbReference type="SAM" id="Phobius"/>
    </source>
</evidence>
<proteinExistence type="predicted"/>
<reference evidence="3 4" key="1">
    <citation type="submission" date="2019-03" db="EMBL/GenBank/DDBJ databases">
        <title>Genomic Encyclopedia of Type Strains, Phase IV (KMG-IV): sequencing the most valuable type-strain genomes for metagenomic binning, comparative biology and taxonomic classification.</title>
        <authorList>
            <person name="Goeker M."/>
        </authorList>
    </citation>
    <scope>NUCLEOTIDE SEQUENCE [LARGE SCALE GENOMIC DNA]</scope>
    <source>
        <strain evidence="3 4">DSM 2132</strain>
    </source>
</reference>
<evidence type="ECO:0000256" key="1">
    <source>
        <dbReference type="SAM" id="Coils"/>
    </source>
</evidence>
<dbReference type="EMBL" id="SLXO01000001">
    <property type="protein sequence ID" value="TCP38257.1"/>
    <property type="molecule type" value="Genomic_DNA"/>
</dbReference>
<keyword evidence="2" id="KW-1133">Transmembrane helix</keyword>
<name>A0A4R2PRA7_RHOSA</name>
<sequence>MRLRSINPRLVRALPAAVALLVLAYFGYHALHGKYGFFAYSRLVEEHAQLSAEAERLMAQRRALEARVALMRPDRLDADWLDEEARRSLGYLHAQDVVVIER</sequence>
<feature type="transmembrane region" description="Helical" evidence="2">
    <location>
        <begin position="12"/>
        <end position="31"/>
    </location>
</feature>